<organism evidence="1 2">
    <name type="scientific">Borreliella lusitaniae</name>
    <dbReference type="NCBI Taxonomy" id="100177"/>
    <lineage>
        <taxon>Bacteria</taxon>
        <taxon>Pseudomonadati</taxon>
        <taxon>Spirochaetota</taxon>
        <taxon>Spirochaetia</taxon>
        <taxon>Spirochaetales</taxon>
        <taxon>Borreliaceae</taxon>
        <taxon>Borreliella</taxon>
    </lineage>
</organism>
<sequence>MNKKMFIICALFVLISSCKTDESKEEKSLENILDDIGLEVEKLVQADEAPKQAGNKDGGAGGAGAGAAGAGAAGGAGAAQAGAGGAGAGAGAAGAGAGVGGVGGAGAGAAGDNIKKKIEDLKKKIEKADPKKTSLTTYSTYEGELKKLREELQGNGNAGNDAELKQLEESLKTKKDDRKKELEKSKNKFEDFKKQVAAATGQTYGDQVQNKGKIGQQAFFYAKQLGLTIDTSKNSDDTKELVNQVINGAIKKIQEELAANNIKK</sequence>
<dbReference type="Proteomes" id="UP001301963">
    <property type="component" value="Plasmid cp32-1"/>
</dbReference>
<accession>A0ACD5GLU5</accession>
<evidence type="ECO:0000313" key="2">
    <source>
        <dbReference type="Proteomes" id="UP001301963"/>
    </source>
</evidence>
<protein>
    <submittedName>
        <fullName evidence="1">Uncharacterized protein</fullName>
    </submittedName>
</protein>
<geneLocation type="plasmid" evidence="1 2">
    <name>cp32-1</name>
</geneLocation>
<dbReference type="EMBL" id="CP179540">
    <property type="protein sequence ID" value="XPK47158.1"/>
    <property type="molecule type" value="Genomic_DNA"/>
</dbReference>
<gene>
    <name evidence="1" type="ORF">QIA44_05460</name>
</gene>
<keyword evidence="1" id="KW-0614">Plasmid</keyword>
<evidence type="ECO:0000313" key="1">
    <source>
        <dbReference type="EMBL" id="XPK47158.1"/>
    </source>
</evidence>
<reference evidence="1" key="1">
    <citation type="submission" date="2024-11" db="EMBL/GenBank/DDBJ databases">
        <title>Sequencing of Borrelia variable plasmids from multiple Borrelia sensu lato isolates.</title>
        <authorList>
            <person name="Mongodin E.F."/>
            <person name="Rudenko N."/>
            <person name="Fraser C.M."/>
            <person name="Schutzer S."/>
            <person name="Luft B."/>
            <person name="Morgan R."/>
            <person name="Casjens S."/>
            <person name="Qiu W."/>
        </authorList>
    </citation>
    <scope>NUCLEOTIDE SEQUENCE</scope>
    <source>
        <strain evidence="1">PotiB3</strain>
    </source>
</reference>
<keyword evidence="2" id="KW-1185">Reference proteome</keyword>
<proteinExistence type="predicted"/>
<name>A0ACD5GLU5_9SPIR</name>